<evidence type="ECO:0000256" key="8">
    <source>
        <dbReference type="ARBA" id="ARBA00023134"/>
    </source>
</evidence>
<comment type="function">
    <text evidence="12">Catalyzes the cyclization of GTP to (8S)-3',8-cyclo-7,8-dihydroguanosine 5'-triphosphate.</text>
</comment>
<dbReference type="EMBL" id="LGKP01000002">
    <property type="protein sequence ID" value="KPL92040.1"/>
    <property type="molecule type" value="Genomic_DNA"/>
</dbReference>
<dbReference type="UniPathway" id="UPA00344"/>
<comment type="subunit">
    <text evidence="12">Monomer and homodimer.</text>
</comment>
<keyword evidence="4 12" id="KW-0479">Metal-binding</keyword>
<comment type="pathway">
    <text evidence="12">Cofactor biosynthesis; molybdopterin biosynthesis.</text>
</comment>
<dbReference type="HAMAP" id="MF_01225_B">
    <property type="entry name" value="MoaA_B"/>
    <property type="match status" value="1"/>
</dbReference>
<evidence type="ECO:0000256" key="10">
    <source>
        <dbReference type="ARBA" id="ARBA00023239"/>
    </source>
</evidence>
<dbReference type="NCBIfam" id="TIGR02666">
    <property type="entry name" value="moaA"/>
    <property type="match status" value="1"/>
</dbReference>
<feature type="binding site" evidence="12">
    <location>
        <position position="47"/>
    </location>
    <ligand>
        <name>[4Fe-4S] cluster</name>
        <dbReference type="ChEBI" id="CHEBI:49883"/>
        <label>1</label>
        <note>4Fe-4S-S-AdoMet</note>
    </ligand>
</feature>
<keyword evidence="9 12" id="KW-0501">Molybdenum cofactor biosynthesis</keyword>
<evidence type="ECO:0000256" key="1">
    <source>
        <dbReference type="ARBA" id="ARBA00012167"/>
    </source>
</evidence>
<comment type="cofactor">
    <cofactor evidence="12">
        <name>[4Fe-4S] cluster</name>
        <dbReference type="ChEBI" id="CHEBI:49883"/>
    </cofactor>
    <text evidence="12">Binds 2 [4Fe-4S] clusters. Binds 1 [4Fe-4S] cluster coordinated with 3 cysteines and an exchangeable S-adenosyl-L-methionine and 1 [4Fe-4S] cluster coordinated with 3 cysteines and the GTP-derived substrate.</text>
</comment>
<dbReference type="PATRIC" id="fig|70996.4.peg.2612"/>
<feature type="binding site" evidence="12">
    <location>
        <position position="272"/>
    </location>
    <ligand>
        <name>[4Fe-4S] cluster</name>
        <dbReference type="ChEBI" id="CHEBI:49883"/>
        <label>2</label>
        <note>4Fe-4S-substrate</note>
    </ligand>
</feature>
<dbReference type="PROSITE" id="PS01305">
    <property type="entry name" value="MOAA_NIFB_PQQE"/>
    <property type="match status" value="1"/>
</dbReference>
<feature type="binding site" evidence="12">
    <location>
        <position position="275"/>
    </location>
    <ligand>
        <name>[4Fe-4S] cluster</name>
        <dbReference type="ChEBI" id="CHEBI:49883"/>
        <label>2</label>
        <note>4Fe-4S-substrate</note>
    </ligand>
</feature>
<dbReference type="Pfam" id="PF04055">
    <property type="entry name" value="Radical_SAM"/>
    <property type="match status" value="1"/>
</dbReference>
<organism evidence="14 15">
    <name type="scientific">Herpetosiphon geysericola</name>
    <dbReference type="NCBI Taxonomy" id="70996"/>
    <lineage>
        <taxon>Bacteria</taxon>
        <taxon>Bacillati</taxon>
        <taxon>Chloroflexota</taxon>
        <taxon>Chloroflexia</taxon>
        <taxon>Herpetosiphonales</taxon>
        <taxon>Herpetosiphonaceae</taxon>
        <taxon>Herpetosiphon</taxon>
    </lineage>
</organism>
<keyword evidence="15" id="KW-1185">Reference proteome</keyword>
<evidence type="ECO:0000256" key="4">
    <source>
        <dbReference type="ARBA" id="ARBA00022723"/>
    </source>
</evidence>
<evidence type="ECO:0000256" key="3">
    <source>
        <dbReference type="ARBA" id="ARBA00022691"/>
    </source>
</evidence>
<dbReference type="CDD" id="cd01335">
    <property type="entry name" value="Radical_SAM"/>
    <property type="match status" value="1"/>
</dbReference>
<dbReference type="AlphaFoldDB" id="A0A0P6Y2P4"/>
<evidence type="ECO:0000256" key="7">
    <source>
        <dbReference type="ARBA" id="ARBA00023014"/>
    </source>
</evidence>
<dbReference type="SFLD" id="SFLDG01067">
    <property type="entry name" value="SPASM/twitch_domain_containing"/>
    <property type="match status" value="1"/>
</dbReference>
<dbReference type="EC" id="4.1.99.22" evidence="1 12"/>
<proteinExistence type="inferred from homology"/>
<evidence type="ECO:0000256" key="9">
    <source>
        <dbReference type="ARBA" id="ARBA00023150"/>
    </source>
</evidence>
<evidence type="ECO:0000256" key="12">
    <source>
        <dbReference type="HAMAP-Rule" id="MF_01225"/>
    </source>
</evidence>
<dbReference type="GO" id="GO:0061799">
    <property type="term" value="F:cyclic pyranopterin monophosphate synthase activity"/>
    <property type="evidence" value="ECO:0007669"/>
    <property type="project" value="TreeGrafter"/>
</dbReference>
<dbReference type="SFLD" id="SFLDS00029">
    <property type="entry name" value="Radical_SAM"/>
    <property type="match status" value="1"/>
</dbReference>
<dbReference type="STRING" id="70996.SE18_00380"/>
<keyword evidence="2 12" id="KW-0004">4Fe-4S</keyword>
<dbReference type="InterPro" id="IPR040064">
    <property type="entry name" value="MoaA-like"/>
</dbReference>
<keyword evidence="8 12" id="KW-0342">GTP-binding</keyword>
<dbReference type="InterPro" id="IPR013785">
    <property type="entry name" value="Aldolase_TIM"/>
</dbReference>
<dbReference type="InterPro" id="IPR013483">
    <property type="entry name" value="MoaA"/>
</dbReference>
<dbReference type="GO" id="GO:0005525">
    <property type="term" value="F:GTP binding"/>
    <property type="evidence" value="ECO:0007669"/>
    <property type="project" value="UniProtKB-UniRule"/>
</dbReference>
<feature type="domain" description="Radical SAM core" evidence="13">
    <location>
        <begin position="24"/>
        <end position="239"/>
    </location>
</feature>
<dbReference type="GO" id="GO:1904047">
    <property type="term" value="F:S-adenosyl-L-methionine binding"/>
    <property type="evidence" value="ECO:0007669"/>
    <property type="project" value="UniProtKB-UniRule"/>
</dbReference>
<dbReference type="SMART" id="SM00729">
    <property type="entry name" value="Elp3"/>
    <property type="match status" value="1"/>
</dbReference>
<dbReference type="PANTHER" id="PTHR22960">
    <property type="entry name" value="MOLYBDOPTERIN COFACTOR SYNTHESIS PROTEIN A"/>
    <property type="match status" value="1"/>
</dbReference>
<evidence type="ECO:0000256" key="11">
    <source>
        <dbReference type="ARBA" id="ARBA00048697"/>
    </source>
</evidence>
<feature type="binding site" evidence="12">
    <location>
        <position position="44"/>
    </location>
    <ligand>
        <name>[4Fe-4S] cluster</name>
        <dbReference type="ChEBI" id="CHEBI:49883"/>
        <label>1</label>
        <note>4Fe-4S-S-AdoMet</note>
    </ligand>
</feature>
<dbReference type="InterPro" id="IPR007197">
    <property type="entry name" value="rSAM"/>
</dbReference>
<dbReference type="GO" id="GO:0046872">
    <property type="term" value="F:metal ion binding"/>
    <property type="evidence" value="ECO:0007669"/>
    <property type="project" value="UniProtKB-KW"/>
</dbReference>
<feature type="binding site" evidence="12">
    <location>
        <begin position="277"/>
        <end position="279"/>
    </location>
    <ligand>
        <name>GTP</name>
        <dbReference type="ChEBI" id="CHEBI:37565"/>
    </ligand>
</feature>
<feature type="binding site" evidence="12">
    <location>
        <position position="40"/>
    </location>
    <ligand>
        <name>[4Fe-4S] cluster</name>
        <dbReference type="ChEBI" id="CHEBI:49883"/>
        <label>1</label>
        <note>4Fe-4S-S-AdoMet</note>
    </ligand>
</feature>
<dbReference type="PANTHER" id="PTHR22960:SF0">
    <property type="entry name" value="MOLYBDENUM COFACTOR BIOSYNTHESIS PROTEIN 1"/>
    <property type="match status" value="1"/>
</dbReference>
<dbReference type="SFLD" id="SFLDG01383">
    <property type="entry name" value="cyclic_pyranopterin_phosphate"/>
    <property type="match status" value="1"/>
</dbReference>
<evidence type="ECO:0000313" key="14">
    <source>
        <dbReference type="EMBL" id="KPL92040.1"/>
    </source>
</evidence>
<dbReference type="SUPFAM" id="SSF102114">
    <property type="entry name" value="Radical SAM enzymes"/>
    <property type="match status" value="1"/>
</dbReference>
<evidence type="ECO:0000256" key="5">
    <source>
        <dbReference type="ARBA" id="ARBA00022741"/>
    </source>
</evidence>
<sequence>MMPIELLESPQTSQIHATGPAHDAHGRRINYLRISLTDRCNFRCFYCMPEWGMQFAPKPELLTNDELIRLVRIMAQTGFEKIRLTGGEPTLRRDLVGLVEAIANTPGINEVSMTTNALLLAPIAQQLADAGLKRVNISIDSLNPENFRKITRGGDLARVWAGIEAAEQAGLTPLKLNCVIVRGMNDHEVLDLARLTIDKPWQMRFIEVMPLVGVADVADNGVVPSNELIGQIEANLGLDFLGWYGADPARTYQIPGAQGKIGFISSISDPFCATCNRMRLTADGKLHLCLLRDNELDLRAALRGNGSDEELAALIRHAVWIKPWGHGLPEGVKPTVRGMSELGG</sequence>
<dbReference type="InterPro" id="IPR006638">
    <property type="entry name" value="Elp3/MiaA/NifB-like_rSAM"/>
</dbReference>
<comment type="caution">
    <text evidence="14">The sequence shown here is derived from an EMBL/GenBank/DDBJ whole genome shotgun (WGS) entry which is preliminary data.</text>
</comment>
<feature type="binding site" evidence="12">
    <location>
        <position position="114"/>
    </location>
    <ligand>
        <name>GTP</name>
        <dbReference type="ChEBI" id="CHEBI:37565"/>
    </ligand>
</feature>
<feature type="binding site" evidence="12">
    <location>
        <position position="33"/>
    </location>
    <ligand>
        <name>GTP</name>
        <dbReference type="ChEBI" id="CHEBI:37565"/>
    </ligand>
</feature>
<dbReference type="PROSITE" id="PS51918">
    <property type="entry name" value="RADICAL_SAM"/>
    <property type="match status" value="1"/>
</dbReference>
<dbReference type="InterPro" id="IPR050105">
    <property type="entry name" value="MoCo_biosynth_MoaA/MoaC"/>
</dbReference>
<dbReference type="Pfam" id="PF06463">
    <property type="entry name" value="Mob_synth_C"/>
    <property type="match status" value="1"/>
</dbReference>
<gene>
    <name evidence="12" type="primary">moaA</name>
    <name evidence="14" type="ORF">SE18_00380</name>
</gene>
<protein>
    <recommendedName>
        <fullName evidence="1 12">GTP 3',8-cyclase</fullName>
        <ecNumber evidence="1 12">4.1.99.22</ecNumber>
    </recommendedName>
    <alternativeName>
        <fullName evidence="12">Molybdenum cofactor biosynthesis protein A</fullName>
    </alternativeName>
</protein>
<comment type="similarity">
    <text evidence="12">Belongs to the radical SAM superfamily. MoaA family.</text>
</comment>
<comment type="catalytic activity">
    <reaction evidence="11 12">
        <text>GTP + AH2 + S-adenosyl-L-methionine = (8S)-3',8-cyclo-7,8-dihydroguanosine 5'-triphosphate + 5'-deoxyadenosine + L-methionine + A + H(+)</text>
        <dbReference type="Rhea" id="RHEA:49576"/>
        <dbReference type="ChEBI" id="CHEBI:13193"/>
        <dbReference type="ChEBI" id="CHEBI:15378"/>
        <dbReference type="ChEBI" id="CHEBI:17319"/>
        <dbReference type="ChEBI" id="CHEBI:17499"/>
        <dbReference type="ChEBI" id="CHEBI:37565"/>
        <dbReference type="ChEBI" id="CHEBI:57844"/>
        <dbReference type="ChEBI" id="CHEBI:59789"/>
        <dbReference type="ChEBI" id="CHEBI:131766"/>
        <dbReference type="EC" id="4.1.99.22"/>
    </reaction>
</comment>
<dbReference type="Proteomes" id="UP000050277">
    <property type="component" value="Unassembled WGS sequence"/>
</dbReference>
<feature type="binding site" evidence="12">
    <location>
        <position position="138"/>
    </location>
    <ligand>
        <name>S-adenosyl-L-methionine</name>
        <dbReference type="ChEBI" id="CHEBI:59789"/>
    </ligand>
</feature>
<evidence type="ECO:0000256" key="6">
    <source>
        <dbReference type="ARBA" id="ARBA00023004"/>
    </source>
</evidence>
<evidence type="ECO:0000313" key="15">
    <source>
        <dbReference type="Proteomes" id="UP000050277"/>
    </source>
</evidence>
<dbReference type="GO" id="GO:0006777">
    <property type="term" value="P:Mo-molybdopterin cofactor biosynthetic process"/>
    <property type="evidence" value="ECO:0007669"/>
    <property type="project" value="UniProtKB-UniRule"/>
</dbReference>
<evidence type="ECO:0000259" key="13">
    <source>
        <dbReference type="PROSITE" id="PS51918"/>
    </source>
</evidence>
<dbReference type="OrthoDB" id="9763993at2"/>
<dbReference type="RefSeq" id="WP_054532431.1">
    <property type="nucleotide sequence ID" value="NZ_LGKP01000002.1"/>
</dbReference>
<keyword evidence="7 12" id="KW-0411">Iron-sulfur</keyword>
<dbReference type="NCBIfam" id="NF001199">
    <property type="entry name" value="PRK00164.2-1"/>
    <property type="match status" value="1"/>
</dbReference>
<feature type="binding site" evidence="12">
    <location>
        <position position="83"/>
    </location>
    <ligand>
        <name>GTP</name>
        <dbReference type="ChEBI" id="CHEBI:37565"/>
    </ligand>
</feature>
<name>A0A0P6Y2P4_9CHLR</name>
<dbReference type="Gene3D" id="3.20.20.70">
    <property type="entry name" value="Aldolase class I"/>
    <property type="match status" value="1"/>
</dbReference>
<keyword evidence="5 12" id="KW-0547">Nucleotide-binding</keyword>
<dbReference type="InterPro" id="IPR058240">
    <property type="entry name" value="rSAM_sf"/>
</dbReference>
<dbReference type="GO" id="GO:0061798">
    <property type="term" value="F:GTP 3',8'-cyclase activity"/>
    <property type="evidence" value="ECO:0007669"/>
    <property type="project" value="UniProtKB-UniRule"/>
</dbReference>
<evidence type="ECO:0000256" key="2">
    <source>
        <dbReference type="ARBA" id="ARBA00022485"/>
    </source>
</evidence>
<dbReference type="SFLD" id="SFLDG01386">
    <property type="entry name" value="main_SPASM_domain-containing"/>
    <property type="match status" value="1"/>
</dbReference>
<accession>A0A0P6Y2P4</accession>
<dbReference type="GO" id="GO:0051539">
    <property type="term" value="F:4 iron, 4 sulfur cluster binding"/>
    <property type="evidence" value="ECO:0007669"/>
    <property type="project" value="UniProtKB-UniRule"/>
</dbReference>
<feature type="binding site" evidence="12">
    <location>
        <position position="289"/>
    </location>
    <ligand>
        <name>[4Fe-4S] cluster</name>
        <dbReference type="ChEBI" id="CHEBI:49883"/>
        <label>2</label>
        <note>4Fe-4S-substrate</note>
    </ligand>
</feature>
<feature type="binding site" evidence="12">
    <location>
        <position position="209"/>
    </location>
    <ligand>
        <name>S-adenosyl-L-methionine</name>
        <dbReference type="ChEBI" id="CHEBI:59789"/>
    </ligand>
</feature>
<dbReference type="CDD" id="cd21117">
    <property type="entry name" value="Twitch_MoaA"/>
    <property type="match status" value="1"/>
</dbReference>
<reference evidence="14 15" key="1">
    <citation type="submission" date="2015-07" db="EMBL/GenBank/DDBJ databases">
        <title>Whole genome sequence of Herpetosiphon geysericola DSM 7119.</title>
        <authorList>
            <person name="Hemp J."/>
            <person name="Ward L.M."/>
            <person name="Pace L.A."/>
            <person name="Fischer W.W."/>
        </authorList>
    </citation>
    <scope>NUCLEOTIDE SEQUENCE [LARGE SCALE GENOMIC DNA]</scope>
    <source>
        <strain evidence="14 15">DSM 7119</strain>
    </source>
</reference>
<keyword evidence="6 12" id="KW-0408">Iron</keyword>
<feature type="binding site" evidence="12">
    <location>
        <position position="46"/>
    </location>
    <ligand>
        <name>S-adenosyl-L-methionine</name>
        <dbReference type="ChEBI" id="CHEBI:59789"/>
    </ligand>
</feature>
<keyword evidence="10 12" id="KW-0456">Lyase</keyword>
<feature type="binding site" evidence="12">
    <location>
        <position position="87"/>
    </location>
    <ligand>
        <name>S-adenosyl-L-methionine</name>
        <dbReference type="ChEBI" id="CHEBI:59789"/>
    </ligand>
</feature>
<dbReference type="InterPro" id="IPR000385">
    <property type="entry name" value="MoaA_NifB_PqqE_Fe-S-bd_CS"/>
</dbReference>
<feature type="binding site" evidence="12">
    <location>
        <position position="175"/>
    </location>
    <ligand>
        <name>GTP</name>
        <dbReference type="ChEBI" id="CHEBI:37565"/>
    </ligand>
</feature>
<keyword evidence="3 12" id="KW-0949">S-adenosyl-L-methionine</keyword>
<dbReference type="InterPro" id="IPR010505">
    <property type="entry name" value="MoaA_twitch"/>
</dbReference>